<evidence type="ECO:0000313" key="4">
    <source>
        <dbReference type="Proteomes" id="UP000680067"/>
    </source>
</evidence>
<keyword evidence="1" id="KW-0694">RNA-binding</keyword>
<comment type="function">
    <text evidence="1">Specifically methylates the adenine in position 2030 of 23S rRNA.</text>
</comment>
<comment type="caution">
    <text evidence="3">The sequence shown here is derived from an EMBL/GenBank/DDBJ whole genome shotgun (WGS) entry which is preliminary data.</text>
</comment>
<feature type="active site" description="Proton acceptor" evidence="1">
    <location>
        <position position="179"/>
    </location>
</feature>
<sequence length="309" mass="34651">MFSYRHGFHAGNHADVLKHFVMAQIMAYLNQKETPYTYVDTHAGAGVYQLNTGYAAKTAEYETGIARLWNKDDLPAPLADYVDMIRSFNPEGKLLHYPGSPFCAEKLSRDEDRLRLFEMHPNEVKVLVQNCGALEEQNRAAGLRRGVRGKRVIIGDTDGFDSLKSLLPPPSRRAFVLIDPPYEVKDDYRKVKVTLDEAIKRFPGGVYAVWYPVLQRLESRQFPDKLKRIACKDWLHVTLTVKTPTPDGVGGFHSSGMFILNPPWTLENTLREVMPYLTAALDQDGGARFTLESGSGTPPKPAAPAGSRR</sequence>
<feature type="binding site" evidence="1">
    <location>
        <position position="179"/>
    </location>
    <ligand>
        <name>S-adenosyl-L-methionine</name>
        <dbReference type="ChEBI" id="CHEBI:59789"/>
    </ligand>
</feature>
<comment type="catalytic activity">
    <reaction evidence="1">
        <text>adenosine(2030) in 23S rRNA + S-adenosyl-L-methionine = N(6)-methyladenosine(2030) in 23S rRNA + S-adenosyl-L-homocysteine + H(+)</text>
        <dbReference type="Rhea" id="RHEA:43736"/>
        <dbReference type="Rhea" id="RHEA-COMP:10668"/>
        <dbReference type="Rhea" id="RHEA-COMP:10669"/>
        <dbReference type="ChEBI" id="CHEBI:15378"/>
        <dbReference type="ChEBI" id="CHEBI:57856"/>
        <dbReference type="ChEBI" id="CHEBI:59789"/>
        <dbReference type="ChEBI" id="CHEBI:74411"/>
        <dbReference type="ChEBI" id="CHEBI:74449"/>
        <dbReference type="EC" id="2.1.1.266"/>
    </reaction>
</comment>
<feature type="binding site" evidence="1">
    <location>
        <position position="100"/>
    </location>
    <ligand>
        <name>S-adenosyl-L-methionine</name>
        <dbReference type="ChEBI" id="CHEBI:59789"/>
    </ligand>
</feature>
<keyword evidence="4" id="KW-1185">Reference proteome</keyword>
<feature type="site" description="Interaction with substrate rRNA" evidence="1">
    <location>
        <position position="4"/>
    </location>
</feature>
<protein>
    <recommendedName>
        <fullName evidence="1">Ribosomal RNA large subunit methyltransferase J</fullName>
        <ecNumber evidence="1">2.1.1.266</ecNumber>
    </recommendedName>
    <alternativeName>
        <fullName evidence="1">23S rRNA (adenine(2030)-N6)-methyltransferase</fullName>
    </alternativeName>
    <alternativeName>
        <fullName evidence="1">23S rRNA m6A2030 methyltransferase</fullName>
    </alternativeName>
</protein>
<keyword evidence="1" id="KW-0489">Methyltransferase</keyword>
<keyword evidence="1" id="KW-0808">Transferase</keyword>
<keyword evidence="1" id="KW-0698">rRNA processing</keyword>
<comment type="similarity">
    <text evidence="1">Belongs to the RlmJ family.</text>
</comment>
<organism evidence="3 4">
    <name type="scientific">Undibacterium luofuense</name>
    <dbReference type="NCBI Taxonomy" id="2828733"/>
    <lineage>
        <taxon>Bacteria</taxon>
        <taxon>Pseudomonadati</taxon>
        <taxon>Pseudomonadota</taxon>
        <taxon>Betaproteobacteria</taxon>
        <taxon>Burkholderiales</taxon>
        <taxon>Oxalobacteraceae</taxon>
        <taxon>Undibacterium</taxon>
    </lineage>
</organism>
<dbReference type="GO" id="GO:0005829">
    <property type="term" value="C:cytosol"/>
    <property type="evidence" value="ECO:0007669"/>
    <property type="project" value="TreeGrafter"/>
</dbReference>
<dbReference type="SUPFAM" id="SSF53335">
    <property type="entry name" value="S-adenosyl-L-methionine-dependent methyltransferases"/>
    <property type="match status" value="1"/>
</dbReference>
<dbReference type="PANTHER" id="PTHR37426:SF1">
    <property type="entry name" value="RIBOSOMAL RNA LARGE SUBUNIT METHYLTRANSFERASE J"/>
    <property type="match status" value="1"/>
</dbReference>
<dbReference type="PANTHER" id="PTHR37426">
    <property type="entry name" value="RIBOSOMAL RNA LARGE SUBUNIT METHYLTRANSFERASE J"/>
    <property type="match status" value="1"/>
</dbReference>
<dbReference type="Pfam" id="PF04378">
    <property type="entry name" value="RsmJ"/>
    <property type="match status" value="1"/>
</dbReference>
<dbReference type="HAMAP" id="MF_00934">
    <property type="entry name" value="23SrRNA_methyltr_J"/>
    <property type="match status" value="1"/>
</dbReference>
<dbReference type="Proteomes" id="UP000680067">
    <property type="component" value="Unassembled WGS sequence"/>
</dbReference>
<dbReference type="RefSeq" id="WP_212687397.1">
    <property type="nucleotide sequence ID" value="NZ_JAGSPN010000004.1"/>
</dbReference>
<feature type="binding site" evidence="1">
    <location>
        <position position="42"/>
    </location>
    <ligand>
        <name>S-adenosyl-L-methionine</name>
        <dbReference type="ChEBI" id="CHEBI:59789"/>
    </ligand>
</feature>
<feature type="region of interest" description="Disordered" evidence="2">
    <location>
        <begin position="288"/>
        <end position="309"/>
    </location>
</feature>
<dbReference type="GO" id="GO:0036307">
    <property type="term" value="F:23S rRNA (adenine(2030)-N(6))-methyltransferase activity"/>
    <property type="evidence" value="ECO:0007669"/>
    <property type="project" value="UniProtKB-UniRule"/>
</dbReference>
<feature type="binding site" evidence="1">
    <location>
        <position position="19"/>
    </location>
    <ligand>
        <name>S-adenosyl-L-methionine</name>
        <dbReference type="ChEBI" id="CHEBI:59789"/>
    </ligand>
</feature>
<name>A0A941DNM2_9BURK</name>
<evidence type="ECO:0000313" key="3">
    <source>
        <dbReference type="EMBL" id="MBR7782061.1"/>
    </source>
</evidence>
<dbReference type="EMBL" id="JAGSPN010000004">
    <property type="protein sequence ID" value="MBR7782061.1"/>
    <property type="molecule type" value="Genomic_DNA"/>
</dbReference>
<dbReference type="Gene3D" id="3.40.50.150">
    <property type="entry name" value="Vaccinia Virus protein VP39"/>
    <property type="match status" value="1"/>
</dbReference>
<dbReference type="InterPro" id="IPR007473">
    <property type="entry name" value="RlmJ"/>
</dbReference>
<evidence type="ECO:0000256" key="1">
    <source>
        <dbReference type="HAMAP-Rule" id="MF_00934"/>
    </source>
</evidence>
<evidence type="ECO:0000256" key="2">
    <source>
        <dbReference type="SAM" id="MobiDB-lite"/>
    </source>
</evidence>
<gene>
    <name evidence="1" type="primary">rlmJ</name>
    <name evidence="3" type="ORF">KDM89_07915</name>
</gene>
<dbReference type="InterPro" id="IPR029063">
    <property type="entry name" value="SAM-dependent_MTases_sf"/>
</dbReference>
<proteinExistence type="inferred from homology"/>
<dbReference type="GO" id="GO:0003723">
    <property type="term" value="F:RNA binding"/>
    <property type="evidence" value="ECO:0007669"/>
    <property type="project" value="UniProtKB-UniRule"/>
</dbReference>
<dbReference type="GO" id="GO:0070475">
    <property type="term" value="P:rRNA base methylation"/>
    <property type="evidence" value="ECO:0007669"/>
    <property type="project" value="UniProtKB-UniRule"/>
</dbReference>
<accession>A0A941DNM2</accession>
<comment type="subunit">
    <text evidence="1">Monomer.</text>
</comment>
<feature type="binding site" evidence="1">
    <location>
        <position position="118"/>
    </location>
    <ligand>
        <name>S-adenosyl-L-methionine</name>
        <dbReference type="ChEBI" id="CHEBI:59789"/>
    </ligand>
</feature>
<feature type="binding site" evidence="1">
    <location>
        <begin position="158"/>
        <end position="159"/>
    </location>
    <ligand>
        <name>S-adenosyl-L-methionine</name>
        <dbReference type="ChEBI" id="CHEBI:59789"/>
    </ligand>
</feature>
<keyword evidence="1" id="KW-0949">S-adenosyl-L-methionine</keyword>
<dbReference type="EC" id="2.1.1.266" evidence="1"/>
<dbReference type="AlphaFoldDB" id="A0A941DNM2"/>
<reference evidence="3" key="1">
    <citation type="submission" date="2021-04" db="EMBL/GenBank/DDBJ databases">
        <title>novel species isolated from subtropical streams in China.</title>
        <authorList>
            <person name="Lu H."/>
        </authorList>
    </citation>
    <scope>NUCLEOTIDE SEQUENCE</scope>
    <source>
        <strain evidence="3">LFS511W</strain>
    </source>
</reference>